<organism evidence="1 2">
    <name type="scientific">Rhizobium chutanense</name>
    <dbReference type="NCBI Taxonomy" id="2035448"/>
    <lineage>
        <taxon>Bacteria</taxon>
        <taxon>Pseudomonadati</taxon>
        <taxon>Pseudomonadota</taxon>
        <taxon>Alphaproteobacteria</taxon>
        <taxon>Hyphomicrobiales</taxon>
        <taxon>Rhizobiaceae</taxon>
        <taxon>Rhizobium/Agrobacterium group</taxon>
        <taxon>Rhizobium</taxon>
    </lineage>
</organism>
<keyword evidence="2" id="KW-1185">Reference proteome</keyword>
<evidence type="ECO:0000313" key="2">
    <source>
        <dbReference type="Proteomes" id="UP000220768"/>
    </source>
</evidence>
<comment type="caution">
    <text evidence="1">The sequence shown here is derived from an EMBL/GenBank/DDBJ whole genome shotgun (WGS) entry which is preliminary data.</text>
</comment>
<reference evidence="1 2" key="1">
    <citation type="submission" date="2017-09" db="EMBL/GenBank/DDBJ databases">
        <title>Comparative genomics of rhizobia isolated from Phaseolus vulgaris in China.</title>
        <authorList>
            <person name="Tong W."/>
        </authorList>
    </citation>
    <scope>NUCLEOTIDE SEQUENCE [LARGE SCALE GENOMIC DNA]</scope>
    <source>
        <strain evidence="1 2">C5</strain>
    </source>
</reference>
<accession>A0A2A6JCI7</accession>
<dbReference type="EMBL" id="NWSV01000007">
    <property type="protein sequence ID" value="PDT03640.1"/>
    <property type="molecule type" value="Genomic_DNA"/>
</dbReference>
<sequence length="69" mass="7646">MPEVIDCVCGRKGYSSRVEIWTFARHDGGDGIRRWIYGVDAAGNAGEFDALGLGRFRQLEDLGLERDDG</sequence>
<name>A0A2A6JCI7_9HYPH</name>
<protein>
    <submittedName>
        <fullName evidence="1">Uncharacterized protein</fullName>
    </submittedName>
</protein>
<gene>
    <name evidence="1" type="ORF">CO666_13780</name>
</gene>
<dbReference type="AlphaFoldDB" id="A0A2A6JCI7"/>
<proteinExistence type="predicted"/>
<dbReference type="Proteomes" id="UP000220768">
    <property type="component" value="Unassembled WGS sequence"/>
</dbReference>
<evidence type="ECO:0000313" key="1">
    <source>
        <dbReference type="EMBL" id="PDT03640.1"/>
    </source>
</evidence>